<sequence>MLPEVRTYIYIRPEDGKCVHQQACGAIFGEEYEHDDPDWQPSKDWPYEVKDLRKTAVKP</sequence>
<gene>
    <name evidence="1" type="ORF">S06H3_22125</name>
</gene>
<proteinExistence type="predicted"/>
<protein>
    <submittedName>
        <fullName evidence="1">Uncharacterized protein</fullName>
    </submittedName>
</protein>
<reference evidence="1" key="1">
    <citation type="journal article" date="2014" name="Front. Microbiol.">
        <title>High frequency of phylogenetically diverse reductive dehalogenase-homologous genes in deep subseafloor sedimentary metagenomes.</title>
        <authorList>
            <person name="Kawai M."/>
            <person name="Futagami T."/>
            <person name="Toyoda A."/>
            <person name="Takaki Y."/>
            <person name="Nishi S."/>
            <person name="Hori S."/>
            <person name="Arai W."/>
            <person name="Tsubouchi T."/>
            <person name="Morono Y."/>
            <person name="Uchiyama I."/>
            <person name="Ito T."/>
            <person name="Fujiyama A."/>
            <person name="Inagaki F."/>
            <person name="Takami H."/>
        </authorList>
    </citation>
    <scope>NUCLEOTIDE SEQUENCE</scope>
    <source>
        <strain evidence="1">Expedition CK06-06</strain>
    </source>
</reference>
<name>X1KXI1_9ZZZZ</name>
<comment type="caution">
    <text evidence="1">The sequence shown here is derived from an EMBL/GenBank/DDBJ whole genome shotgun (WGS) entry which is preliminary data.</text>
</comment>
<dbReference type="EMBL" id="BARV01011755">
    <property type="protein sequence ID" value="GAI11787.1"/>
    <property type="molecule type" value="Genomic_DNA"/>
</dbReference>
<accession>X1KXI1</accession>
<evidence type="ECO:0000313" key="1">
    <source>
        <dbReference type="EMBL" id="GAI11787.1"/>
    </source>
</evidence>
<organism evidence="1">
    <name type="scientific">marine sediment metagenome</name>
    <dbReference type="NCBI Taxonomy" id="412755"/>
    <lineage>
        <taxon>unclassified sequences</taxon>
        <taxon>metagenomes</taxon>
        <taxon>ecological metagenomes</taxon>
    </lineage>
</organism>
<dbReference type="AlphaFoldDB" id="X1KXI1"/>